<dbReference type="Gene3D" id="3.60.90.10">
    <property type="entry name" value="S-adenosylmethionine decarboxylase"/>
    <property type="match status" value="1"/>
</dbReference>
<dbReference type="AlphaFoldDB" id="A0A1F6DXL9"/>
<evidence type="ECO:0000256" key="7">
    <source>
        <dbReference type="ARBA" id="ARBA00023239"/>
    </source>
</evidence>
<accession>A0A1F6DXL9</accession>
<keyword evidence="4" id="KW-0745">Spermidine biosynthesis</keyword>
<comment type="cofactor">
    <cofactor evidence="1">
        <name>pyruvate</name>
        <dbReference type="ChEBI" id="CHEBI:15361"/>
    </cofactor>
</comment>
<evidence type="ECO:0000256" key="3">
    <source>
        <dbReference type="ARBA" id="ARBA00022813"/>
    </source>
</evidence>
<evidence type="ECO:0000256" key="4">
    <source>
        <dbReference type="ARBA" id="ARBA00023066"/>
    </source>
</evidence>
<dbReference type="SUPFAM" id="SSF56276">
    <property type="entry name" value="S-adenosylmethionine decarboxylase"/>
    <property type="match status" value="1"/>
</dbReference>
<evidence type="ECO:0000256" key="5">
    <source>
        <dbReference type="ARBA" id="ARBA00023115"/>
    </source>
</evidence>
<dbReference type="InterPro" id="IPR003826">
    <property type="entry name" value="AdoMetDC_fam_prok"/>
</dbReference>
<dbReference type="InterPro" id="IPR017716">
    <property type="entry name" value="S-AdoMet_deCOase_pro-enz"/>
</dbReference>
<sequence>MIVHFGEHITIDGYDGDSKRLDNKELVAESLDQLAAILKMHPLGKVHIVSAPDNHIKDPGGWSAFMIIAESHIAIHTFPRRRFLSADVYTCQNGVDPDFVVEFFRKKFKLGDVEKHFIKRGTKYPAHNLV</sequence>
<keyword evidence="2" id="KW-0210">Decarboxylase</keyword>
<dbReference type="PANTHER" id="PTHR33866">
    <property type="entry name" value="S-ADENOSYLMETHIONINE DECARBOXYLASE PROENZYME"/>
    <property type="match status" value="1"/>
</dbReference>
<protein>
    <submittedName>
        <fullName evidence="10">S-adenosylmethionine decarboxylase proenzyme</fullName>
    </submittedName>
</protein>
<dbReference type="PANTHER" id="PTHR33866:SF2">
    <property type="entry name" value="S-ADENOSYLMETHIONINE DECARBOXYLASE PROENZYME"/>
    <property type="match status" value="1"/>
</dbReference>
<dbReference type="GO" id="GO:0008295">
    <property type="term" value="P:spermidine biosynthetic process"/>
    <property type="evidence" value="ECO:0007669"/>
    <property type="project" value="UniProtKB-KW"/>
</dbReference>
<keyword evidence="6" id="KW-0865">Zymogen</keyword>
<proteinExistence type="predicted"/>
<comment type="caution">
    <text evidence="10">The sequence shown here is derived from an EMBL/GenBank/DDBJ whole genome shotgun (WGS) entry which is preliminary data.</text>
</comment>
<dbReference type="Proteomes" id="UP000177652">
    <property type="component" value="Unassembled WGS sequence"/>
</dbReference>
<dbReference type="InterPro" id="IPR016067">
    <property type="entry name" value="S-AdoMet_deCO2ase_core"/>
</dbReference>
<evidence type="ECO:0000256" key="6">
    <source>
        <dbReference type="ARBA" id="ARBA00023145"/>
    </source>
</evidence>
<reference evidence="10 11" key="1">
    <citation type="journal article" date="2016" name="Nat. Commun.">
        <title>Thousands of microbial genomes shed light on interconnected biogeochemical processes in an aquifer system.</title>
        <authorList>
            <person name="Anantharaman K."/>
            <person name="Brown C.T."/>
            <person name="Hug L.A."/>
            <person name="Sharon I."/>
            <person name="Castelle C.J."/>
            <person name="Probst A.J."/>
            <person name="Thomas B.C."/>
            <person name="Singh A."/>
            <person name="Wilkins M.J."/>
            <person name="Karaoz U."/>
            <person name="Brodie E.L."/>
            <person name="Williams K.H."/>
            <person name="Hubbard S.S."/>
            <person name="Banfield J.F."/>
        </authorList>
    </citation>
    <scope>NUCLEOTIDE SEQUENCE [LARGE SCALE GENOMIC DNA]</scope>
</reference>
<evidence type="ECO:0000256" key="2">
    <source>
        <dbReference type="ARBA" id="ARBA00022793"/>
    </source>
</evidence>
<evidence type="ECO:0000313" key="10">
    <source>
        <dbReference type="EMBL" id="OGG66158.1"/>
    </source>
</evidence>
<dbReference type="NCBIfam" id="TIGR03330">
    <property type="entry name" value="SAM_DCase_Bsu"/>
    <property type="match status" value="1"/>
</dbReference>
<evidence type="ECO:0000256" key="9">
    <source>
        <dbReference type="ARBA" id="ARBA00023317"/>
    </source>
</evidence>
<keyword evidence="3" id="KW-0068">Autocatalytic cleavage</keyword>
<dbReference type="GO" id="GO:0005829">
    <property type="term" value="C:cytosol"/>
    <property type="evidence" value="ECO:0007669"/>
    <property type="project" value="TreeGrafter"/>
</dbReference>
<evidence type="ECO:0000256" key="8">
    <source>
        <dbReference type="ARBA" id="ARBA00023270"/>
    </source>
</evidence>
<evidence type="ECO:0000256" key="1">
    <source>
        <dbReference type="ARBA" id="ARBA00001928"/>
    </source>
</evidence>
<dbReference type="Pfam" id="PF02675">
    <property type="entry name" value="AdoMet_dc"/>
    <property type="match status" value="1"/>
</dbReference>
<dbReference type="GO" id="GO:0004014">
    <property type="term" value="F:adenosylmethionine decarboxylase activity"/>
    <property type="evidence" value="ECO:0007669"/>
    <property type="project" value="InterPro"/>
</dbReference>
<keyword evidence="8" id="KW-0704">Schiff base</keyword>
<keyword evidence="5" id="KW-0620">Polyamine biosynthesis</keyword>
<organism evidence="10 11">
    <name type="scientific">Candidatus Kaiserbacteria bacterium RIFCSPHIGHO2_02_FULL_55_20</name>
    <dbReference type="NCBI Taxonomy" id="1798497"/>
    <lineage>
        <taxon>Bacteria</taxon>
        <taxon>Candidatus Kaiseribacteriota</taxon>
    </lineage>
</organism>
<dbReference type="EMBL" id="MFLK01000018">
    <property type="protein sequence ID" value="OGG66158.1"/>
    <property type="molecule type" value="Genomic_DNA"/>
</dbReference>
<gene>
    <name evidence="10" type="ORF">A3D71_01420</name>
</gene>
<keyword evidence="7" id="KW-0456">Lyase</keyword>
<dbReference type="STRING" id="1798497.A3D71_01420"/>
<keyword evidence="9" id="KW-0670">Pyruvate</keyword>
<evidence type="ECO:0000313" key="11">
    <source>
        <dbReference type="Proteomes" id="UP000177652"/>
    </source>
</evidence>
<name>A0A1F6DXL9_9BACT</name>